<feature type="domain" description="C-type lectin" evidence="1">
    <location>
        <begin position="17"/>
        <end position="70"/>
    </location>
</feature>
<accession>A0AAV2PRB8</accession>
<dbReference type="InterPro" id="IPR016186">
    <property type="entry name" value="C-type_lectin-like/link_sf"/>
</dbReference>
<dbReference type="SUPFAM" id="SSF56436">
    <property type="entry name" value="C-type lectin-like"/>
    <property type="match status" value="2"/>
</dbReference>
<evidence type="ECO:0000313" key="3">
    <source>
        <dbReference type="Proteomes" id="UP001497623"/>
    </source>
</evidence>
<name>A0AAV2PRB8_MEGNR</name>
<keyword evidence="3" id="KW-1185">Reference proteome</keyword>
<dbReference type="Gene3D" id="3.10.100.10">
    <property type="entry name" value="Mannose-Binding Protein A, subunit A"/>
    <property type="match status" value="2"/>
</dbReference>
<feature type="non-terminal residue" evidence="2">
    <location>
        <position position="487"/>
    </location>
</feature>
<reference evidence="2 3" key="1">
    <citation type="submission" date="2024-05" db="EMBL/GenBank/DDBJ databases">
        <authorList>
            <person name="Wallberg A."/>
        </authorList>
    </citation>
    <scope>NUCLEOTIDE SEQUENCE [LARGE SCALE GENOMIC DNA]</scope>
</reference>
<gene>
    <name evidence="2" type="ORF">MNOR_LOCUS2190</name>
</gene>
<dbReference type="EMBL" id="CAXKWB010000645">
    <property type="protein sequence ID" value="CAL4061514.1"/>
    <property type="molecule type" value="Genomic_DNA"/>
</dbReference>
<dbReference type="AlphaFoldDB" id="A0AAV2PRB8"/>
<dbReference type="Pfam" id="PF00059">
    <property type="entry name" value="Lectin_C"/>
    <property type="match status" value="1"/>
</dbReference>
<evidence type="ECO:0000259" key="1">
    <source>
        <dbReference type="PROSITE" id="PS50041"/>
    </source>
</evidence>
<sequence>GLSIERGRTTHAGGQKGLDSQWVWQDESVVQEEAWTPGKPAGNGDCSVMYSSAGKLIDKGCSTTWYTLCQGYTSNHWLGALRSNDKKCSEWVGGKCIEKEDHDPNSNIEDLWQIEQPDYSTSSNYALLLQIEHEKPLTIMKTSERKPFLCEAACPLGFINLGNHCLLVQKYWLTWHEAHAACVKNGLQLYKTENTSDFSNFLHSHRLTGTYWIGGSERNMAGKEVDMTIIKKLQFICELAHGTREMNVTSPLSYSDQATVNLPKVVTPSINCTVTVKEKIITETYPFSVQMDITGWLWVEYNRVTDEHGSYHCDNNNDWVSGEECFAHSKWGYSTSYLQDGDQIMAQGDNARLTLNGTVTYTFNEHEVDTTQCGTDELKNSRRRKRSIASSGKSIKKLKARANSQDVDDNNKPLMSYIGKRVAEWVRSQAKEKKAHLVAYTIDQLSPTVTDMKIENDVSELIAPGSIFEEEFENNGNEPVITTFSKM</sequence>
<organism evidence="2 3">
    <name type="scientific">Meganyctiphanes norvegica</name>
    <name type="common">Northern krill</name>
    <name type="synonym">Thysanopoda norvegica</name>
    <dbReference type="NCBI Taxonomy" id="48144"/>
    <lineage>
        <taxon>Eukaryota</taxon>
        <taxon>Metazoa</taxon>
        <taxon>Ecdysozoa</taxon>
        <taxon>Arthropoda</taxon>
        <taxon>Crustacea</taxon>
        <taxon>Multicrustacea</taxon>
        <taxon>Malacostraca</taxon>
        <taxon>Eumalacostraca</taxon>
        <taxon>Eucarida</taxon>
        <taxon>Euphausiacea</taxon>
        <taxon>Euphausiidae</taxon>
        <taxon>Meganyctiphanes</taxon>
    </lineage>
</organism>
<feature type="non-terminal residue" evidence="2">
    <location>
        <position position="1"/>
    </location>
</feature>
<proteinExistence type="predicted"/>
<dbReference type="PROSITE" id="PS50041">
    <property type="entry name" value="C_TYPE_LECTIN_2"/>
    <property type="match status" value="1"/>
</dbReference>
<comment type="caution">
    <text evidence="2">The sequence shown here is derived from an EMBL/GenBank/DDBJ whole genome shotgun (WGS) entry which is preliminary data.</text>
</comment>
<dbReference type="Proteomes" id="UP001497623">
    <property type="component" value="Unassembled WGS sequence"/>
</dbReference>
<dbReference type="InterPro" id="IPR016187">
    <property type="entry name" value="CTDL_fold"/>
</dbReference>
<evidence type="ECO:0000313" key="2">
    <source>
        <dbReference type="EMBL" id="CAL4061514.1"/>
    </source>
</evidence>
<dbReference type="InterPro" id="IPR001304">
    <property type="entry name" value="C-type_lectin-like"/>
</dbReference>
<protein>
    <recommendedName>
        <fullName evidence="1">C-type lectin domain-containing protein</fullName>
    </recommendedName>
</protein>